<evidence type="ECO:0000313" key="2">
    <source>
        <dbReference type="Proteomes" id="UP000653305"/>
    </source>
</evidence>
<accession>A0A830BA93</accession>
<proteinExistence type="predicted"/>
<dbReference type="AlphaFoldDB" id="A0A830BA93"/>
<sequence>MIREAQDRSAQQLRQLTEAASSRRMFGPEPAAAAGSAGCCRTAPFGKRLVSMFLLFMELCLQTLLEPPTRLRMEISNSSRFPSSLLASAPSCILRIHLLQLCILITAILRLMPPKMLQEHQDNGGLVEALI</sequence>
<protein>
    <submittedName>
        <fullName evidence="1">Oxygen-dependent coproporphyrinogen-iii oxidase chloroplastic</fullName>
    </submittedName>
</protein>
<name>A0A830BA93_9LAMI</name>
<gene>
    <name evidence="1" type="ORF">PHJA_000312700</name>
</gene>
<organism evidence="1 2">
    <name type="scientific">Phtheirospermum japonicum</name>
    <dbReference type="NCBI Taxonomy" id="374723"/>
    <lineage>
        <taxon>Eukaryota</taxon>
        <taxon>Viridiplantae</taxon>
        <taxon>Streptophyta</taxon>
        <taxon>Embryophyta</taxon>
        <taxon>Tracheophyta</taxon>
        <taxon>Spermatophyta</taxon>
        <taxon>Magnoliopsida</taxon>
        <taxon>eudicotyledons</taxon>
        <taxon>Gunneridae</taxon>
        <taxon>Pentapetalae</taxon>
        <taxon>asterids</taxon>
        <taxon>lamiids</taxon>
        <taxon>Lamiales</taxon>
        <taxon>Orobanchaceae</taxon>
        <taxon>Orobanchaceae incertae sedis</taxon>
        <taxon>Phtheirospermum</taxon>
    </lineage>
</organism>
<keyword evidence="2" id="KW-1185">Reference proteome</keyword>
<evidence type="ECO:0000313" key="1">
    <source>
        <dbReference type="EMBL" id="GFP81694.1"/>
    </source>
</evidence>
<dbReference type="Proteomes" id="UP000653305">
    <property type="component" value="Unassembled WGS sequence"/>
</dbReference>
<comment type="caution">
    <text evidence="1">The sequence shown here is derived from an EMBL/GenBank/DDBJ whole genome shotgun (WGS) entry which is preliminary data.</text>
</comment>
<reference evidence="1" key="1">
    <citation type="submission" date="2020-07" db="EMBL/GenBank/DDBJ databases">
        <title>Ethylene signaling mediates host invasion by parasitic plants.</title>
        <authorList>
            <person name="Yoshida S."/>
        </authorList>
    </citation>
    <scope>NUCLEOTIDE SEQUENCE</scope>
    <source>
        <strain evidence="1">Okayama</strain>
    </source>
</reference>
<dbReference type="EMBL" id="BMAC01000033">
    <property type="protein sequence ID" value="GFP81694.1"/>
    <property type="molecule type" value="Genomic_DNA"/>
</dbReference>